<evidence type="ECO:0000313" key="13">
    <source>
        <dbReference type="Proteomes" id="UP001153365"/>
    </source>
</evidence>
<keyword evidence="9 11" id="KW-0472">Membrane</keyword>
<dbReference type="InterPro" id="IPR013969">
    <property type="entry name" value="Oligosacch_biosynth_Alg14"/>
</dbReference>
<dbReference type="PANTHER" id="PTHR12154:SF4">
    <property type="entry name" value="UDP-N-ACETYLGLUCOSAMINE TRANSFERASE SUBUNIT ALG14 HOMOLOG"/>
    <property type="match status" value="1"/>
</dbReference>
<dbReference type="Gene3D" id="3.40.50.2000">
    <property type="entry name" value="Glycogen Phosphorylase B"/>
    <property type="match status" value="1"/>
</dbReference>
<evidence type="ECO:0000256" key="7">
    <source>
        <dbReference type="ARBA" id="ARBA00022824"/>
    </source>
</evidence>
<comment type="subunit">
    <text evidence="4 11">Heterodimer with ALG13 to form a functional enzyme.</text>
</comment>
<comment type="function">
    <text evidence="11">Involved in protein N-glycosylation. Essential for the second step of the dolichol-linked oligosaccharide pathway. Anchors the catalytic subunit ALG13 to the ER.</text>
</comment>
<dbReference type="EMBL" id="CALTRL010000373">
    <property type="protein sequence ID" value="CAH7667738.1"/>
    <property type="molecule type" value="Genomic_DNA"/>
</dbReference>
<evidence type="ECO:0000256" key="4">
    <source>
        <dbReference type="ARBA" id="ARBA00011335"/>
    </source>
</evidence>
<dbReference type="GO" id="GO:0004577">
    <property type="term" value="F:N-acetylglucosaminyldiphosphodolichol N-acetylglucosaminyltransferase activity"/>
    <property type="evidence" value="ECO:0007669"/>
    <property type="project" value="TreeGrafter"/>
</dbReference>
<evidence type="ECO:0000256" key="5">
    <source>
        <dbReference type="ARBA" id="ARBA00017467"/>
    </source>
</evidence>
<sequence>MMLLVRLIQTVRETHLKSIDSSVPLKINKAEGGSRRKRTCRIAVLLGSGGHTAEMIRLLDQLPFDRYTPRIYLICSNDRLSKQKAIQLESSKGKGQFSFAEIPRARNFGQSFLTTPLTTLYSLSFCLYLISIKPLTLGLKNLKKKVLVLNGPGTCVPIAISAFLPRLISFKFSPKIIYVESFTRVKNLSLSGKMLVTMTDEFLVQWKNICVDPSNINVTSQSTTRKKLGMLNGNGDDRAREEVTSKGMLKSSVDVFKKKDGFKRLKESMFLMLVRCGLVSDLKFDGLLV</sequence>
<evidence type="ECO:0000256" key="1">
    <source>
        <dbReference type="ARBA" id="ARBA00004389"/>
    </source>
</evidence>
<dbReference type="GO" id="GO:0031965">
    <property type="term" value="C:nuclear membrane"/>
    <property type="evidence" value="ECO:0007669"/>
    <property type="project" value="UniProtKB-SubCell"/>
</dbReference>
<evidence type="ECO:0000256" key="3">
    <source>
        <dbReference type="ARBA" id="ARBA00009731"/>
    </source>
</evidence>
<dbReference type="GO" id="GO:0043541">
    <property type="term" value="C:UDP-N-acetylglucosamine transferase complex"/>
    <property type="evidence" value="ECO:0007669"/>
    <property type="project" value="TreeGrafter"/>
</dbReference>
<evidence type="ECO:0000256" key="2">
    <source>
        <dbReference type="ARBA" id="ARBA00004590"/>
    </source>
</evidence>
<dbReference type="Proteomes" id="UP001153365">
    <property type="component" value="Unassembled WGS sequence"/>
</dbReference>
<evidence type="ECO:0000313" key="12">
    <source>
        <dbReference type="EMBL" id="CAH7667738.1"/>
    </source>
</evidence>
<comment type="caution">
    <text evidence="12">The sequence shown here is derived from an EMBL/GenBank/DDBJ whole genome shotgun (WGS) entry which is preliminary data.</text>
</comment>
<keyword evidence="6 11" id="KW-0812">Transmembrane</keyword>
<protein>
    <recommendedName>
        <fullName evidence="5 11">UDP-N-acetylglucosamine transferase subunit ALG14</fullName>
    </recommendedName>
    <alternativeName>
        <fullName evidence="10 11">Asparagine-linked glycosylation protein 14</fullName>
    </alternativeName>
</protein>
<keyword evidence="7 11" id="KW-0256">Endoplasmic reticulum</keyword>
<evidence type="ECO:0000256" key="6">
    <source>
        <dbReference type="ARBA" id="ARBA00022692"/>
    </source>
</evidence>
<keyword evidence="13" id="KW-1185">Reference proteome</keyword>
<feature type="transmembrane region" description="Helical" evidence="11">
    <location>
        <begin position="112"/>
        <end position="131"/>
    </location>
</feature>
<evidence type="ECO:0000256" key="9">
    <source>
        <dbReference type="ARBA" id="ARBA00023136"/>
    </source>
</evidence>
<name>A0AAV0AH92_PHAPC</name>
<comment type="similarity">
    <text evidence="3 11">Belongs to the ALG14 family.</text>
</comment>
<reference evidence="12" key="1">
    <citation type="submission" date="2022-06" db="EMBL/GenBank/DDBJ databases">
        <authorList>
            <consortium name="SYNGENTA / RWTH Aachen University"/>
        </authorList>
    </citation>
    <scope>NUCLEOTIDE SEQUENCE</scope>
</reference>
<dbReference type="PANTHER" id="PTHR12154">
    <property type="entry name" value="GLYCOSYL TRANSFERASE-RELATED"/>
    <property type="match status" value="1"/>
</dbReference>
<evidence type="ECO:0000256" key="11">
    <source>
        <dbReference type="RuleBase" id="RU362127"/>
    </source>
</evidence>
<organism evidence="12 13">
    <name type="scientific">Phakopsora pachyrhizi</name>
    <name type="common">Asian soybean rust disease fungus</name>
    <dbReference type="NCBI Taxonomy" id="170000"/>
    <lineage>
        <taxon>Eukaryota</taxon>
        <taxon>Fungi</taxon>
        <taxon>Dikarya</taxon>
        <taxon>Basidiomycota</taxon>
        <taxon>Pucciniomycotina</taxon>
        <taxon>Pucciniomycetes</taxon>
        <taxon>Pucciniales</taxon>
        <taxon>Phakopsoraceae</taxon>
        <taxon>Phakopsora</taxon>
    </lineage>
</organism>
<dbReference type="Pfam" id="PF08660">
    <property type="entry name" value="Alg14"/>
    <property type="match status" value="1"/>
</dbReference>
<comment type="caution">
    <text evidence="11">Lacks conserved residue(s) required for the propagation of feature annotation.</text>
</comment>
<dbReference type="AlphaFoldDB" id="A0AAV0AH92"/>
<proteinExistence type="inferred from homology"/>
<keyword evidence="8 11" id="KW-1133">Transmembrane helix</keyword>
<comment type="subcellular location">
    <subcellularLocation>
        <location evidence="1 11">Endoplasmic reticulum membrane</location>
        <topology evidence="1 11">Single-pass membrane protein</topology>
    </subcellularLocation>
    <subcellularLocation>
        <location evidence="2">Nucleus membrane</location>
        <topology evidence="2">Single-pass membrane protein</topology>
    </subcellularLocation>
</comment>
<dbReference type="GO" id="GO:0006488">
    <property type="term" value="P:dolichol-linked oligosaccharide biosynthetic process"/>
    <property type="evidence" value="ECO:0007669"/>
    <property type="project" value="InterPro"/>
</dbReference>
<gene>
    <name evidence="11" type="primary">ALG14</name>
    <name evidence="12" type="ORF">PPACK8108_LOCUS2163</name>
</gene>
<evidence type="ECO:0000256" key="8">
    <source>
        <dbReference type="ARBA" id="ARBA00022989"/>
    </source>
</evidence>
<evidence type="ECO:0000256" key="10">
    <source>
        <dbReference type="ARBA" id="ARBA00032062"/>
    </source>
</evidence>
<accession>A0AAV0AH92</accession>
<feature type="transmembrane region" description="Helical" evidence="11">
    <location>
        <begin position="151"/>
        <end position="168"/>
    </location>
</feature>